<name>A0A1I2GG18_9ACTN</name>
<accession>A0A1I2GG18</accession>
<dbReference type="SUPFAM" id="SSF51905">
    <property type="entry name" value="FAD/NAD(P)-binding domain"/>
    <property type="match status" value="1"/>
</dbReference>
<dbReference type="InterPro" id="IPR002937">
    <property type="entry name" value="Amino_oxidase"/>
</dbReference>
<proteinExistence type="predicted"/>
<dbReference type="InterPro" id="IPR036188">
    <property type="entry name" value="FAD/NAD-bd_sf"/>
</dbReference>
<dbReference type="Proteomes" id="UP000198589">
    <property type="component" value="Unassembled WGS sequence"/>
</dbReference>
<gene>
    <name evidence="2" type="ORF">SAMN05216574_109138</name>
</gene>
<evidence type="ECO:0000313" key="3">
    <source>
        <dbReference type="Proteomes" id="UP000198589"/>
    </source>
</evidence>
<dbReference type="STRING" id="1798228.SAMN05216574_109138"/>
<evidence type="ECO:0000313" key="2">
    <source>
        <dbReference type="EMBL" id="SFF15591.1"/>
    </source>
</evidence>
<keyword evidence="3" id="KW-1185">Reference proteome</keyword>
<evidence type="ECO:0000259" key="1">
    <source>
        <dbReference type="Pfam" id="PF01593"/>
    </source>
</evidence>
<dbReference type="Gene3D" id="3.50.50.60">
    <property type="entry name" value="FAD/NAD(P)-binding domain"/>
    <property type="match status" value="1"/>
</dbReference>
<dbReference type="EMBL" id="FOND01000009">
    <property type="protein sequence ID" value="SFF15591.1"/>
    <property type="molecule type" value="Genomic_DNA"/>
</dbReference>
<dbReference type="Pfam" id="PF01593">
    <property type="entry name" value="Amino_oxidase"/>
    <property type="match status" value="1"/>
</dbReference>
<dbReference type="AlphaFoldDB" id="A0A1I2GG18"/>
<dbReference type="PRINTS" id="PR00420">
    <property type="entry name" value="RNGMNOXGNASE"/>
</dbReference>
<sequence>MSSRAEVVVVGAGLAGLSAAVRLAAAGVDVHVLEAGAHAGGRLSTERIDGFVVDRGFQVLNTGYPRAADLDLGALQLGWFERGAVVRVDGTAHRVVDPRQRPADVLGTATAPVGSLRDKAALAAFSVRAGYLPVGRLLAAPERTAEQALRAAGVGSTALDRFFRPFLAGVLLEDELGTSSRYLDLLWRSFVRGSIGLPARGMQAVGEQLADRLAPGRLSLHTAARSVSPGSVVTDDGTWSATAVVVATDPDTAARLLPAVEASAPRQVTTHLHVLPESPWRRPLIVLGAPGGRLVNSVVVSDAQPRYSPDGRALLASSTLAPTREEEVRAEIAAAHDVAPDDLDHLTTVTVPGAQPAALPPLRLRRPVELGDGLFVCGDHRDTPSIQGAMASGARAARAVLRTVRPAHHDDRRTS</sequence>
<feature type="domain" description="Amine oxidase" evidence="1">
    <location>
        <begin position="14"/>
        <end position="401"/>
    </location>
</feature>
<reference evidence="3" key="1">
    <citation type="submission" date="2016-10" db="EMBL/GenBank/DDBJ databases">
        <authorList>
            <person name="Varghese N."/>
            <person name="Submissions S."/>
        </authorList>
    </citation>
    <scope>NUCLEOTIDE SEQUENCE [LARGE SCALE GENOMIC DNA]</scope>
    <source>
        <strain evidence="3">DSM 46838</strain>
    </source>
</reference>
<organism evidence="2 3">
    <name type="scientific">Blastococcus tunisiensis</name>
    <dbReference type="NCBI Taxonomy" id="1798228"/>
    <lineage>
        <taxon>Bacteria</taxon>
        <taxon>Bacillati</taxon>
        <taxon>Actinomycetota</taxon>
        <taxon>Actinomycetes</taxon>
        <taxon>Geodermatophilales</taxon>
        <taxon>Geodermatophilaceae</taxon>
        <taxon>Blastococcus</taxon>
    </lineage>
</organism>
<dbReference type="PANTHER" id="PTHR42841">
    <property type="entry name" value="AMINE OXIDASE"/>
    <property type="match status" value="1"/>
</dbReference>
<protein>
    <submittedName>
        <fullName evidence="2">Phytoene dehydrogenase-related protein</fullName>
    </submittedName>
</protein>
<dbReference type="OrthoDB" id="9767561at2"/>
<dbReference type="RefSeq" id="WP_092199212.1">
    <property type="nucleotide sequence ID" value="NZ_FOND01000009.1"/>
</dbReference>
<dbReference type="GO" id="GO:0016491">
    <property type="term" value="F:oxidoreductase activity"/>
    <property type="evidence" value="ECO:0007669"/>
    <property type="project" value="InterPro"/>
</dbReference>